<keyword evidence="1" id="KW-1133">Transmembrane helix</keyword>
<evidence type="ECO:0000313" key="3">
    <source>
        <dbReference type="Proteomes" id="UP001348265"/>
    </source>
</evidence>
<keyword evidence="1" id="KW-0812">Transmembrane</keyword>
<evidence type="ECO:0000256" key="1">
    <source>
        <dbReference type="SAM" id="Phobius"/>
    </source>
</evidence>
<evidence type="ECO:0000313" key="2">
    <source>
        <dbReference type="EMBL" id="MEF3118826.1"/>
    </source>
</evidence>
<proteinExistence type="predicted"/>
<sequence length="236" mass="26618">MTTQTVIAVIASMALLISLATLWQSHLSRFRPVAVAGPLSLRISKIESAGAIWYLPQVDCQITVTNAGARIGKVREMRVVVRYPLLPIPDAHEIFLSHCEVDPVRYRKHAKHRFSWLEEAPLGDATPFMLLARSSESKHVVFDKRWDDPVVQGKVDFTLEILTDRTEIWIPVERWSLRLDETMWSELADVGASFTAHPESSGSWDRFATVPADLHEYTRGKKEIPGGGFRGRSEAK</sequence>
<gene>
    <name evidence="2" type="ORF">RB636_37325</name>
</gene>
<protein>
    <submittedName>
        <fullName evidence="2">Uncharacterized protein</fullName>
    </submittedName>
</protein>
<keyword evidence="3" id="KW-1185">Reference proteome</keyword>
<dbReference type="RefSeq" id="WP_331789766.1">
    <property type="nucleotide sequence ID" value="NZ_JAVFKM010000032.1"/>
</dbReference>
<keyword evidence="1" id="KW-0472">Membrane</keyword>
<accession>A0ABU7X4Y1</accession>
<dbReference type="EMBL" id="JAVFKM010000032">
    <property type="protein sequence ID" value="MEF3118826.1"/>
    <property type="molecule type" value="Genomic_DNA"/>
</dbReference>
<dbReference type="Proteomes" id="UP001348265">
    <property type="component" value="Unassembled WGS sequence"/>
</dbReference>
<reference evidence="2 3" key="1">
    <citation type="submission" date="2023-08" db="EMBL/GenBank/DDBJ databases">
        <authorList>
            <person name="Sharma P."/>
            <person name="Verma V."/>
            <person name="Mohan M.K."/>
            <person name="Dubey A.K."/>
        </authorList>
    </citation>
    <scope>NUCLEOTIDE SEQUENCE [LARGE SCALE GENOMIC DNA]</scope>
    <source>
        <strain evidence="2 3">ADP4</strain>
    </source>
</reference>
<feature type="transmembrane region" description="Helical" evidence="1">
    <location>
        <begin position="6"/>
        <end position="23"/>
    </location>
</feature>
<name>A0ABU7X4Y1_9ACTN</name>
<organism evidence="2 3">
    <name type="scientific">Streptomyces chrestomyceticus</name>
    <dbReference type="NCBI Taxonomy" id="68185"/>
    <lineage>
        <taxon>Bacteria</taxon>
        <taxon>Bacillati</taxon>
        <taxon>Actinomycetota</taxon>
        <taxon>Actinomycetes</taxon>
        <taxon>Kitasatosporales</taxon>
        <taxon>Streptomycetaceae</taxon>
        <taxon>Streptomyces</taxon>
    </lineage>
</organism>
<comment type="caution">
    <text evidence="2">The sequence shown here is derived from an EMBL/GenBank/DDBJ whole genome shotgun (WGS) entry which is preliminary data.</text>
</comment>